<evidence type="ECO:0000259" key="1">
    <source>
        <dbReference type="Pfam" id="PF05050"/>
    </source>
</evidence>
<keyword evidence="2" id="KW-0808">Transferase</keyword>
<evidence type="ECO:0000313" key="2">
    <source>
        <dbReference type="EMBL" id="KAA5543063.1"/>
    </source>
</evidence>
<keyword evidence="2" id="KW-0489">Methyltransferase</keyword>
<protein>
    <submittedName>
        <fullName evidence="2">FkbM family methyltransferase</fullName>
    </submittedName>
</protein>
<dbReference type="GO" id="GO:0032259">
    <property type="term" value="P:methylation"/>
    <property type="evidence" value="ECO:0007669"/>
    <property type="project" value="UniProtKB-KW"/>
</dbReference>
<dbReference type="AlphaFoldDB" id="A0A5M6D6T3"/>
<comment type="caution">
    <text evidence="2">The sequence shown here is derived from an EMBL/GenBank/DDBJ whole genome shotgun (WGS) entry which is preliminary data.</text>
</comment>
<dbReference type="SUPFAM" id="SSF53335">
    <property type="entry name" value="S-adenosyl-L-methionine-dependent methyltransferases"/>
    <property type="match status" value="1"/>
</dbReference>
<dbReference type="Gene3D" id="3.40.50.150">
    <property type="entry name" value="Vaccinia Virus protein VP39"/>
    <property type="match status" value="1"/>
</dbReference>
<dbReference type="Pfam" id="PF05050">
    <property type="entry name" value="Methyltransf_21"/>
    <property type="match status" value="1"/>
</dbReference>
<dbReference type="NCBIfam" id="TIGR01444">
    <property type="entry name" value="fkbM_fam"/>
    <property type="match status" value="1"/>
</dbReference>
<dbReference type="InterPro" id="IPR052514">
    <property type="entry name" value="SAM-dependent_MTase"/>
</dbReference>
<dbReference type="PANTHER" id="PTHR34203">
    <property type="entry name" value="METHYLTRANSFERASE, FKBM FAMILY PROTEIN"/>
    <property type="match status" value="1"/>
</dbReference>
<dbReference type="GO" id="GO:0008168">
    <property type="term" value="F:methyltransferase activity"/>
    <property type="evidence" value="ECO:0007669"/>
    <property type="project" value="UniProtKB-KW"/>
</dbReference>
<dbReference type="Proteomes" id="UP000324479">
    <property type="component" value="Unassembled WGS sequence"/>
</dbReference>
<keyword evidence="3" id="KW-1185">Reference proteome</keyword>
<evidence type="ECO:0000313" key="3">
    <source>
        <dbReference type="Proteomes" id="UP000324479"/>
    </source>
</evidence>
<reference evidence="2 3" key="1">
    <citation type="submission" date="2019-08" db="EMBL/GenBank/DDBJ databases">
        <authorList>
            <person name="Dhanesh K."/>
            <person name="Kumar G."/>
            <person name="Sasikala C."/>
            <person name="Venkata Ramana C."/>
        </authorList>
    </citation>
    <scope>NUCLEOTIDE SEQUENCE [LARGE SCALE GENOMIC DNA]</scope>
    <source>
        <strain evidence="2 3">JC645</strain>
    </source>
</reference>
<dbReference type="EMBL" id="VWOX01000006">
    <property type="protein sequence ID" value="KAA5543063.1"/>
    <property type="molecule type" value="Genomic_DNA"/>
</dbReference>
<accession>A0A5M6D6T3</accession>
<dbReference type="InterPro" id="IPR029063">
    <property type="entry name" value="SAM-dependent_MTases_sf"/>
</dbReference>
<proteinExistence type="predicted"/>
<gene>
    <name evidence="2" type="ORF">FYK55_12285</name>
</gene>
<name>A0A5M6D6T3_9BACT</name>
<feature type="domain" description="Methyltransferase FkbM" evidence="1">
    <location>
        <begin position="87"/>
        <end position="242"/>
    </location>
</feature>
<dbReference type="RefSeq" id="WP_150076727.1">
    <property type="nucleotide sequence ID" value="NZ_VWOX01000006.1"/>
</dbReference>
<organism evidence="2 3">
    <name type="scientific">Roseiconus nitratireducens</name>
    <dbReference type="NCBI Taxonomy" id="2605748"/>
    <lineage>
        <taxon>Bacteria</taxon>
        <taxon>Pseudomonadati</taxon>
        <taxon>Planctomycetota</taxon>
        <taxon>Planctomycetia</taxon>
        <taxon>Pirellulales</taxon>
        <taxon>Pirellulaceae</taxon>
        <taxon>Roseiconus</taxon>
    </lineage>
</organism>
<dbReference type="PANTHER" id="PTHR34203:SF15">
    <property type="entry name" value="SLL1173 PROTEIN"/>
    <property type="match status" value="1"/>
</dbReference>
<sequence length="324" mass="36997">MDIASFVYKRYLSSGQTTKRAWSFARKVLIKLFNDPACSLPIHDVQLKMPLSHLLPAYLRQFPNYDRLPQRISRYVHQKHGRLNCVDVGANIGDTLAAFYTNETDAFLAIEPNPKFQAFLTENWGWNQNVKIVSEICSDYSEEGTFAIHEKSGTASIRQSQEGATMRRRPLDAILSDHPFSGTVDVLKVDTDGHDFEVINGATELISKQHPMVLLECDSFGNTDYVDQCLQTLRLFEESGYRQFLLYDNFGQLMGKHQLSDLSSFRNLLFYQLTSSFFYFDILLIQDEDFAAFYQSEIDYFVAKMSDESLRPTASSAASLLHHG</sequence>
<dbReference type="InterPro" id="IPR006342">
    <property type="entry name" value="FkbM_mtfrase"/>
</dbReference>